<dbReference type="OrthoDB" id="5338069at2"/>
<feature type="transmembrane region" description="Helical" evidence="6">
    <location>
        <begin position="12"/>
        <end position="32"/>
    </location>
</feature>
<evidence type="ECO:0000313" key="9">
    <source>
        <dbReference type="Proteomes" id="UP000006034"/>
    </source>
</evidence>
<sequence>MAEKERASRQVIVISLITAACLIGDSMLYIVLPICFAQAGLSSLWEVGIILSVNRLVRLPLNPMVGWLYRHISDRTGIFIATVLATITTFSYAFADGFAVWLLLRCLWGIAWTLLRLGGFYCILNVSSDDNRGYFMGLYNGLYRIGSLAGMLLGGIFADWLGFSVTCMLFGACTAVTIVLGFICVPRGNSGVPAGTQAEERSLTWLWKDGTVLWVMATGLVVALIYQGLYASTLSELIRIHFGSSVTLLGGVAVGAATLGGVLQAIRWGWEPWLAPGIGVLSDRRFGRRSMMVVSLAFGVVVFGLVALRLPLPLWLAVLIGIQLTGTSLTTIADSVASDTASVRGGRVFMMWYSFAVDLGAALGPILAYLLNDMWGMDTAYAGTAVLLLILAVKWYWSAPLLKPFVRRSA</sequence>
<evidence type="ECO:0000256" key="4">
    <source>
        <dbReference type="ARBA" id="ARBA00022989"/>
    </source>
</evidence>
<dbReference type="PROSITE" id="PS51257">
    <property type="entry name" value="PROKAR_LIPOPROTEIN"/>
    <property type="match status" value="1"/>
</dbReference>
<feature type="transmembrane region" description="Helical" evidence="6">
    <location>
        <begin position="101"/>
        <end position="124"/>
    </location>
</feature>
<dbReference type="InterPro" id="IPR050930">
    <property type="entry name" value="MFS_Vesicular_Transporter"/>
</dbReference>
<dbReference type="EMBL" id="ADCP02000001">
    <property type="protein sequence ID" value="EFV43092.1"/>
    <property type="molecule type" value="Genomic_DNA"/>
</dbReference>
<evidence type="ECO:0000256" key="3">
    <source>
        <dbReference type="ARBA" id="ARBA00022692"/>
    </source>
</evidence>
<keyword evidence="2" id="KW-0813">Transport</keyword>
<dbReference type="eggNOG" id="COG2814">
    <property type="taxonomic scope" value="Bacteria"/>
</dbReference>
<dbReference type="SUPFAM" id="SSF103473">
    <property type="entry name" value="MFS general substrate transporter"/>
    <property type="match status" value="2"/>
</dbReference>
<feature type="transmembrane region" description="Helical" evidence="6">
    <location>
        <begin position="206"/>
        <end position="226"/>
    </location>
</feature>
<name>E5YA91_BILW3</name>
<dbReference type="Pfam" id="PF07690">
    <property type="entry name" value="MFS_1"/>
    <property type="match status" value="2"/>
</dbReference>
<accession>E5YA91</accession>
<dbReference type="InterPro" id="IPR011701">
    <property type="entry name" value="MFS"/>
</dbReference>
<feature type="transmembrane region" description="Helical" evidence="6">
    <location>
        <begin position="380"/>
        <end position="397"/>
    </location>
</feature>
<keyword evidence="3 6" id="KW-0812">Transmembrane</keyword>
<dbReference type="STRING" id="563192.HMPREF0179_03111"/>
<feature type="transmembrane region" description="Helical" evidence="6">
    <location>
        <begin position="78"/>
        <end position="95"/>
    </location>
</feature>
<dbReference type="Proteomes" id="UP000006034">
    <property type="component" value="Unassembled WGS sequence"/>
</dbReference>
<dbReference type="GO" id="GO:0016020">
    <property type="term" value="C:membrane"/>
    <property type="evidence" value="ECO:0007669"/>
    <property type="project" value="UniProtKB-SubCell"/>
</dbReference>
<reference evidence="8 9" key="2">
    <citation type="submission" date="2013-04" db="EMBL/GenBank/DDBJ databases">
        <title>The Genome Sequence of Bilophila wadsworthia 3_1_6.</title>
        <authorList>
            <consortium name="The Broad Institute Genomics Platform"/>
            <person name="Earl A."/>
            <person name="Ward D."/>
            <person name="Feldgarden M."/>
            <person name="Gevers D."/>
            <person name="Sibley C."/>
            <person name="Strauss J."/>
            <person name="Allen-Vercoe E."/>
            <person name="Walker B."/>
            <person name="Young S."/>
            <person name="Zeng Q."/>
            <person name="Gargeya S."/>
            <person name="Fitzgerald M."/>
            <person name="Haas B."/>
            <person name="Abouelleil A."/>
            <person name="Allen A.W."/>
            <person name="Alvarado L."/>
            <person name="Arachchi H.M."/>
            <person name="Berlin A.M."/>
            <person name="Chapman S.B."/>
            <person name="Gainer-Dewar J."/>
            <person name="Goldberg J."/>
            <person name="Griggs A."/>
            <person name="Gujja S."/>
            <person name="Hansen M."/>
            <person name="Howarth C."/>
            <person name="Imamovic A."/>
            <person name="Ireland A."/>
            <person name="Larimer J."/>
            <person name="McCowan C."/>
            <person name="Murphy C."/>
            <person name="Pearson M."/>
            <person name="Poon T.W."/>
            <person name="Priest M."/>
            <person name="Roberts A."/>
            <person name="Saif S."/>
            <person name="Shea T."/>
            <person name="Sisk P."/>
            <person name="Sykes S."/>
            <person name="Wortman J."/>
            <person name="Nusbaum C."/>
            <person name="Birren B."/>
        </authorList>
    </citation>
    <scope>NUCLEOTIDE SEQUENCE [LARGE SCALE GENOMIC DNA]</scope>
    <source>
        <strain evidence="8 9">3_1_6</strain>
    </source>
</reference>
<gene>
    <name evidence="8" type="ORF">HMPREF0179_03111</name>
</gene>
<keyword evidence="5 6" id="KW-0472">Membrane</keyword>
<evidence type="ECO:0000259" key="7">
    <source>
        <dbReference type="PROSITE" id="PS50850"/>
    </source>
</evidence>
<evidence type="ECO:0000313" key="8">
    <source>
        <dbReference type="EMBL" id="EFV43092.1"/>
    </source>
</evidence>
<proteinExistence type="predicted"/>
<dbReference type="GO" id="GO:0022857">
    <property type="term" value="F:transmembrane transporter activity"/>
    <property type="evidence" value="ECO:0007669"/>
    <property type="project" value="InterPro"/>
</dbReference>
<feature type="transmembrane region" description="Helical" evidence="6">
    <location>
        <begin position="163"/>
        <end position="185"/>
    </location>
</feature>
<dbReference type="AlphaFoldDB" id="E5YA91"/>
<dbReference type="Gene3D" id="1.20.1250.20">
    <property type="entry name" value="MFS general substrate transporter like domains"/>
    <property type="match status" value="2"/>
</dbReference>
<feature type="domain" description="Major facilitator superfamily (MFS) profile" evidence="7">
    <location>
        <begin position="10"/>
        <end position="403"/>
    </location>
</feature>
<evidence type="ECO:0000256" key="5">
    <source>
        <dbReference type="ARBA" id="ARBA00023136"/>
    </source>
</evidence>
<feature type="transmembrane region" description="Helical" evidence="6">
    <location>
        <begin position="136"/>
        <end position="157"/>
    </location>
</feature>
<feature type="transmembrane region" description="Helical" evidence="6">
    <location>
        <begin position="349"/>
        <end position="368"/>
    </location>
</feature>
<evidence type="ECO:0000256" key="2">
    <source>
        <dbReference type="ARBA" id="ARBA00022448"/>
    </source>
</evidence>
<dbReference type="GeneID" id="78084500"/>
<keyword evidence="4 6" id="KW-1133">Transmembrane helix</keyword>
<feature type="transmembrane region" description="Helical" evidence="6">
    <location>
        <begin position="246"/>
        <end position="270"/>
    </location>
</feature>
<comment type="subcellular location">
    <subcellularLocation>
        <location evidence="1">Membrane</location>
        <topology evidence="1">Multi-pass membrane protein</topology>
    </subcellularLocation>
</comment>
<dbReference type="HOGENOM" id="CLU_047551_0_0_7"/>
<protein>
    <recommendedName>
        <fullName evidence="7">Major facilitator superfamily (MFS) profile domain-containing protein</fullName>
    </recommendedName>
</protein>
<dbReference type="InterPro" id="IPR020846">
    <property type="entry name" value="MFS_dom"/>
</dbReference>
<reference evidence="8 9" key="1">
    <citation type="submission" date="2010-10" db="EMBL/GenBank/DDBJ databases">
        <authorList>
            <consortium name="The Broad Institute Genome Sequencing Platform"/>
            <person name="Ward D."/>
            <person name="Earl A."/>
            <person name="Feldgarden M."/>
            <person name="Young S.K."/>
            <person name="Gargeya S."/>
            <person name="Zeng Q."/>
            <person name="Alvarado L."/>
            <person name="Berlin A."/>
            <person name="Bochicchio J."/>
            <person name="Chapman S.B."/>
            <person name="Chen Z."/>
            <person name="Freedman E."/>
            <person name="Gellesch M."/>
            <person name="Goldberg J."/>
            <person name="Griggs A."/>
            <person name="Gujja S."/>
            <person name="Heilman E."/>
            <person name="Heiman D."/>
            <person name="Howarth C."/>
            <person name="Mehta T."/>
            <person name="Neiman D."/>
            <person name="Pearson M."/>
            <person name="Roberts A."/>
            <person name="Saif S."/>
            <person name="Shea T."/>
            <person name="Shenoy N."/>
            <person name="Sisk P."/>
            <person name="Stolte C."/>
            <person name="Sykes S."/>
            <person name="White J."/>
            <person name="Yandava C."/>
            <person name="Allen-Vercoe E."/>
            <person name="Sibley C."/>
            <person name="Ambrose C.E."/>
            <person name="Strauss J."/>
            <person name="Daigneault M."/>
            <person name="Haas B."/>
            <person name="Nusbaum C."/>
            <person name="Birren B."/>
        </authorList>
    </citation>
    <scope>NUCLEOTIDE SEQUENCE [LARGE SCALE GENOMIC DNA]</scope>
    <source>
        <strain evidence="8 9">3_1_6</strain>
    </source>
</reference>
<dbReference type="PROSITE" id="PS50850">
    <property type="entry name" value="MFS"/>
    <property type="match status" value="1"/>
</dbReference>
<organism evidence="8 9">
    <name type="scientific">Bilophila wadsworthia (strain 3_1_6)</name>
    <dbReference type="NCBI Taxonomy" id="563192"/>
    <lineage>
        <taxon>Bacteria</taxon>
        <taxon>Pseudomonadati</taxon>
        <taxon>Thermodesulfobacteriota</taxon>
        <taxon>Desulfovibrionia</taxon>
        <taxon>Desulfovibrionales</taxon>
        <taxon>Desulfovibrionaceae</taxon>
        <taxon>Bilophila</taxon>
    </lineage>
</organism>
<dbReference type="PANTHER" id="PTHR23506:SF23">
    <property type="entry name" value="GH10249P"/>
    <property type="match status" value="1"/>
</dbReference>
<dbReference type="RefSeq" id="WP_005029558.1">
    <property type="nucleotide sequence ID" value="NZ_KE150238.1"/>
</dbReference>
<feature type="transmembrane region" description="Helical" evidence="6">
    <location>
        <begin position="291"/>
        <end position="308"/>
    </location>
</feature>
<dbReference type="InterPro" id="IPR036259">
    <property type="entry name" value="MFS_trans_sf"/>
</dbReference>
<comment type="caution">
    <text evidence="8">The sequence shown here is derived from an EMBL/GenBank/DDBJ whole genome shotgun (WGS) entry which is preliminary data.</text>
</comment>
<evidence type="ECO:0000256" key="6">
    <source>
        <dbReference type="SAM" id="Phobius"/>
    </source>
</evidence>
<dbReference type="PANTHER" id="PTHR23506">
    <property type="entry name" value="GH10249P"/>
    <property type="match status" value="1"/>
</dbReference>
<keyword evidence="9" id="KW-1185">Reference proteome</keyword>
<evidence type="ECO:0000256" key="1">
    <source>
        <dbReference type="ARBA" id="ARBA00004141"/>
    </source>
</evidence>
<feature type="transmembrane region" description="Helical" evidence="6">
    <location>
        <begin position="314"/>
        <end position="337"/>
    </location>
</feature>